<proteinExistence type="predicted"/>
<sequence>MNSEPARPMLDWLTSHPVWQSFSENYEQEIKLNELQAERISTFIRKLESANIEQATILAGLPQYYKNTLEITEPSEKVTPITEQAVETGVDKNQTIQFIYSPLAQMFLPHSETGELLFSRSNGMAEIHWVSKNGIPYGVAPRLLFFYIFSMAKKYKIKEVPLGKSMSALMRDIGVTPVSGRKGNVARYTEQLKRLSTSFITLEYQQSADNDMQHLKIQNCKIFKETNLWFDPEYKKSASASVILDDEFYESLMKSAVPLELNAIRALKDSALALDIYTFLTYRSNKSTRRPIPWQGLADQFGSGYDNLKNFKLKFNKQLELVKKVWPECKAETSSAGLHMKDTKPHIESTLR</sequence>
<dbReference type="AlphaFoldDB" id="A0A167MES5"/>
<dbReference type="Pfam" id="PF04796">
    <property type="entry name" value="RepA_C"/>
    <property type="match status" value="1"/>
</dbReference>
<accession>A0A167MES5</accession>
<name>A0A167MES5_9GAMM</name>
<reference evidence="1 2" key="1">
    <citation type="submission" date="2013-07" db="EMBL/GenBank/DDBJ databases">
        <title>Comparative Genomic and Metabolomic Analysis of Twelve Strains of Pseudoalteromonas luteoviolacea.</title>
        <authorList>
            <person name="Vynne N.G."/>
            <person name="Mansson M."/>
            <person name="Gram L."/>
        </authorList>
    </citation>
    <scope>NUCLEOTIDE SEQUENCE [LARGE SCALE GENOMIC DNA]</scope>
    <source>
        <strain evidence="1 2">S4060-1</strain>
    </source>
</reference>
<dbReference type="RefSeq" id="WP_063381426.1">
    <property type="nucleotide sequence ID" value="NZ_AUXX01000018.1"/>
</dbReference>
<organism evidence="1 2">
    <name type="scientific">Pseudoalteromonas luteoviolacea S4060-1</name>
    <dbReference type="NCBI Taxonomy" id="1365257"/>
    <lineage>
        <taxon>Bacteria</taxon>
        <taxon>Pseudomonadati</taxon>
        <taxon>Pseudomonadota</taxon>
        <taxon>Gammaproteobacteria</taxon>
        <taxon>Alteromonadales</taxon>
        <taxon>Pseudoalteromonadaceae</taxon>
        <taxon>Pseudoalteromonas</taxon>
    </lineage>
</organism>
<dbReference type="Proteomes" id="UP000076661">
    <property type="component" value="Unassembled WGS sequence"/>
</dbReference>
<evidence type="ECO:0000313" key="1">
    <source>
        <dbReference type="EMBL" id="KZN66272.1"/>
    </source>
</evidence>
<evidence type="ECO:0000313" key="2">
    <source>
        <dbReference type="Proteomes" id="UP000076661"/>
    </source>
</evidence>
<protein>
    <recommendedName>
        <fullName evidence="3">Plasmid encoded RepA protein</fullName>
    </recommendedName>
</protein>
<evidence type="ECO:0008006" key="3">
    <source>
        <dbReference type="Google" id="ProtNLM"/>
    </source>
</evidence>
<dbReference type="PATRIC" id="fig|1365257.3.peg.2762"/>
<gene>
    <name evidence="1" type="ORF">N478_20365</name>
</gene>
<comment type="caution">
    <text evidence="1">The sequence shown here is derived from an EMBL/GenBank/DDBJ whole genome shotgun (WGS) entry which is preliminary data.</text>
</comment>
<dbReference type="EMBL" id="AUXX01000018">
    <property type="protein sequence ID" value="KZN66272.1"/>
    <property type="molecule type" value="Genomic_DNA"/>
</dbReference>
<dbReference type="InterPro" id="IPR006881">
    <property type="entry name" value="RepA_C"/>
</dbReference>